<dbReference type="STRING" id="45351.A7RYQ3"/>
<feature type="transmembrane region" description="Helical" evidence="9">
    <location>
        <begin position="57"/>
        <end position="76"/>
    </location>
</feature>
<gene>
    <name evidence="11" type="ORF">NEMVEDRAFT_v1g204107</name>
</gene>
<dbReference type="PROSITE" id="PS50262">
    <property type="entry name" value="G_PROTEIN_RECEP_F1_2"/>
    <property type="match status" value="1"/>
</dbReference>
<evidence type="ECO:0000256" key="7">
    <source>
        <dbReference type="ARBA" id="ARBA00023224"/>
    </source>
</evidence>
<evidence type="ECO:0000259" key="10">
    <source>
        <dbReference type="PROSITE" id="PS50262"/>
    </source>
</evidence>
<feature type="transmembrane region" description="Helical" evidence="9">
    <location>
        <begin position="88"/>
        <end position="112"/>
    </location>
</feature>
<evidence type="ECO:0000256" key="1">
    <source>
        <dbReference type="ARBA" id="ARBA00004141"/>
    </source>
</evidence>
<feature type="transmembrane region" description="Helical" evidence="9">
    <location>
        <begin position="132"/>
        <end position="150"/>
    </location>
</feature>
<accession>A7RYQ3</accession>
<dbReference type="GO" id="GO:0007602">
    <property type="term" value="P:phototransduction"/>
    <property type="evidence" value="ECO:0000318"/>
    <property type="project" value="GO_Central"/>
</dbReference>
<protein>
    <recommendedName>
        <fullName evidence="10">G-protein coupled receptors family 1 profile domain-containing protein</fullName>
    </recommendedName>
</protein>
<dbReference type="eggNOG" id="KOG4219">
    <property type="taxonomic scope" value="Eukaryota"/>
</dbReference>
<dbReference type="InParanoid" id="A7RYQ3"/>
<evidence type="ECO:0000256" key="9">
    <source>
        <dbReference type="SAM" id="Phobius"/>
    </source>
</evidence>
<dbReference type="GO" id="GO:0007186">
    <property type="term" value="P:G protein-coupled receptor signaling pathway"/>
    <property type="evidence" value="ECO:0000318"/>
    <property type="project" value="GO_Central"/>
</dbReference>
<name>A7RYQ3_NEMVE</name>
<organism evidence="11 12">
    <name type="scientific">Nematostella vectensis</name>
    <name type="common">Starlet sea anemone</name>
    <dbReference type="NCBI Taxonomy" id="45351"/>
    <lineage>
        <taxon>Eukaryota</taxon>
        <taxon>Metazoa</taxon>
        <taxon>Cnidaria</taxon>
        <taxon>Anthozoa</taxon>
        <taxon>Hexacorallia</taxon>
        <taxon>Actiniaria</taxon>
        <taxon>Edwardsiidae</taxon>
        <taxon>Nematostella</taxon>
    </lineage>
</organism>
<evidence type="ECO:0000256" key="2">
    <source>
        <dbReference type="ARBA" id="ARBA00022692"/>
    </source>
</evidence>
<dbReference type="GO" id="GO:0071482">
    <property type="term" value="P:cellular response to light stimulus"/>
    <property type="evidence" value="ECO:0000318"/>
    <property type="project" value="GO_Central"/>
</dbReference>
<dbReference type="KEGG" id="nve:5515279"/>
<dbReference type="InterPro" id="IPR000276">
    <property type="entry name" value="GPCR_Rhodpsn"/>
</dbReference>
<feature type="transmembrane region" description="Helical" evidence="9">
    <location>
        <begin position="298"/>
        <end position="319"/>
    </location>
</feature>
<dbReference type="SUPFAM" id="SSF81321">
    <property type="entry name" value="Family A G protein-coupled receptor-like"/>
    <property type="match status" value="1"/>
</dbReference>
<keyword evidence="6 8" id="KW-0675">Receptor</keyword>
<dbReference type="PhylomeDB" id="A7RYQ3"/>
<dbReference type="HOGENOM" id="CLU_009579_3_3_1"/>
<keyword evidence="2 8" id="KW-0812">Transmembrane</keyword>
<keyword evidence="4 8" id="KW-0297">G-protein coupled receptor</keyword>
<keyword evidence="3 9" id="KW-1133">Transmembrane helix</keyword>
<dbReference type="Gene3D" id="1.20.1070.10">
    <property type="entry name" value="Rhodopsin 7-helix transmembrane proteins"/>
    <property type="match status" value="1"/>
</dbReference>
<dbReference type="OMA" id="FTEMAIG"/>
<sequence>MQNSCARFFALQVNHPYPPPGQQHNPDMNITPSVPVSSLHEEFATRPPWVTGLESTVYIPIVLTAFIGNSIVLWILIRNRRLRTIPNLFVMSLALSDVLLPVLSSAPSVVIITQGAQVISDTYCQFQGFTCTWLACVSLATLTFMAVNRYYRIVKPDRYRTVFTAKRTKLLLSAIWGFSLLSPSFPLLDGKMFTFHPGKFFCYVRLEPVSVFFLILFLGIPLVTITTCYFKVHKALRHHNACMRNPNSESAQISVFEIRVTKTLFATVAAFWICWIPIAIVDFTEMAIGEWSLPRRVYYMYSIFGISSSSANPIIYGVINKSFNDEYRKLFRCYRKSSRRESVVFPTQPEVNRPTLVSVNNIELRSV</sequence>
<keyword evidence="7 8" id="KW-0807">Transducer</keyword>
<dbReference type="PANTHER" id="PTHR24240">
    <property type="entry name" value="OPSIN"/>
    <property type="match status" value="1"/>
</dbReference>
<feature type="domain" description="G-protein coupled receptors family 1 profile" evidence="10">
    <location>
        <begin position="68"/>
        <end position="316"/>
    </location>
</feature>
<reference evidence="11 12" key="1">
    <citation type="journal article" date="2007" name="Science">
        <title>Sea anemone genome reveals ancestral eumetazoan gene repertoire and genomic organization.</title>
        <authorList>
            <person name="Putnam N.H."/>
            <person name="Srivastava M."/>
            <person name="Hellsten U."/>
            <person name="Dirks B."/>
            <person name="Chapman J."/>
            <person name="Salamov A."/>
            <person name="Terry A."/>
            <person name="Shapiro H."/>
            <person name="Lindquist E."/>
            <person name="Kapitonov V.V."/>
            <person name="Jurka J."/>
            <person name="Genikhovich G."/>
            <person name="Grigoriev I.V."/>
            <person name="Lucas S.M."/>
            <person name="Steele R.E."/>
            <person name="Finnerty J.R."/>
            <person name="Technau U."/>
            <person name="Martindale M.Q."/>
            <person name="Rokhsar D.S."/>
        </authorList>
    </citation>
    <scope>NUCLEOTIDE SEQUENCE [LARGE SCALE GENOMIC DNA]</scope>
    <source>
        <strain evidence="12">CH2 X CH6</strain>
    </source>
</reference>
<feature type="transmembrane region" description="Helical" evidence="9">
    <location>
        <begin position="170"/>
        <end position="188"/>
    </location>
</feature>
<keyword evidence="12" id="KW-1185">Reference proteome</keyword>
<comment type="similarity">
    <text evidence="8">Belongs to the G-protein coupled receptor 1 family.</text>
</comment>
<dbReference type="FunCoup" id="A7RYQ3">
    <property type="interactions" value="145"/>
</dbReference>
<dbReference type="CDD" id="cd00637">
    <property type="entry name" value="7tm_classA_rhodopsin-like"/>
    <property type="match status" value="1"/>
</dbReference>
<dbReference type="InterPro" id="IPR017452">
    <property type="entry name" value="GPCR_Rhodpsn_7TM"/>
</dbReference>
<evidence type="ECO:0000256" key="5">
    <source>
        <dbReference type="ARBA" id="ARBA00023136"/>
    </source>
</evidence>
<evidence type="ECO:0000256" key="4">
    <source>
        <dbReference type="ARBA" id="ARBA00023040"/>
    </source>
</evidence>
<dbReference type="Pfam" id="PF00001">
    <property type="entry name" value="7tm_1"/>
    <property type="match status" value="1"/>
</dbReference>
<dbReference type="InterPro" id="IPR050125">
    <property type="entry name" value="GPCR_opsins"/>
</dbReference>
<keyword evidence="5 9" id="KW-0472">Membrane</keyword>
<evidence type="ECO:0000313" key="12">
    <source>
        <dbReference type="Proteomes" id="UP000001593"/>
    </source>
</evidence>
<comment type="subcellular location">
    <subcellularLocation>
        <location evidence="1">Membrane</location>
        <topology evidence="1">Multi-pass membrane protein</topology>
    </subcellularLocation>
</comment>
<dbReference type="GO" id="GO:0008020">
    <property type="term" value="F:G protein-coupled photoreceptor activity"/>
    <property type="evidence" value="ECO:0000318"/>
    <property type="project" value="GO_Central"/>
</dbReference>
<proteinExistence type="inferred from homology"/>
<dbReference type="PRINTS" id="PR00237">
    <property type="entry name" value="GPCRRHODOPSN"/>
</dbReference>
<dbReference type="Proteomes" id="UP000001593">
    <property type="component" value="Unassembled WGS sequence"/>
</dbReference>
<evidence type="ECO:0000256" key="6">
    <source>
        <dbReference type="ARBA" id="ARBA00023170"/>
    </source>
</evidence>
<dbReference type="PROSITE" id="PS00237">
    <property type="entry name" value="G_PROTEIN_RECEP_F1_1"/>
    <property type="match status" value="1"/>
</dbReference>
<evidence type="ECO:0000256" key="8">
    <source>
        <dbReference type="RuleBase" id="RU000688"/>
    </source>
</evidence>
<dbReference type="SMART" id="SM01381">
    <property type="entry name" value="7TM_GPCR_Srsx"/>
    <property type="match status" value="1"/>
</dbReference>
<evidence type="ECO:0000256" key="3">
    <source>
        <dbReference type="ARBA" id="ARBA00022989"/>
    </source>
</evidence>
<dbReference type="EMBL" id="DS469554">
    <property type="protein sequence ID" value="EDO43358.1"/>
    <property type="molecule type" value="Genomic_DNA"/>
</dbReference>
<feature type="transmembrane region" description="Helical" evidence="9">
    <location>
        <begin position="208"/>
        <end position="230"/>
    </location>
</feature>
<dbReference type="AlphaFoldDB" id="A7RYQ3"/>
<feature type="transmembrane region" description="Helical" evidence="9">
    <location>
        <begin position="260"/>
        <end position="278"/>
    </location>
</feature>
<dbReference type="OrthoDB" id="6351423at2759"/>
<dbReference type="GO" id="GO:0005886">
    <property type="term" value="C:plasma membrane"/>
    <property type="evidence" value="ECO:0000318"/>
    <property type="project" value="GO_Central"/>
</dbReference>
<evidence type="ECO:0000313" key="11">
    <source>
        <dbReference type="EMBL" id="EDO43358.1"/>
    </source>
</evidence>